<sequence>MKLLLILDTVEFPLAPTPALARRCAGLLAQKGHTIHLLELYDGQHRPPVQPGCQQTLLPFSDERVMNQLLEFGQKGGTPVPLRLAKLCLHPQAALAAVRQILLKRPRRVSAAAKKIAQLDAQFHFDGMIAVAAPYAGSFALQQVETQAKKISWQMDPYAANRSYQVPGAYARERQLCQAIHRIFITPAMQADYQPGGPLADFAQKAQVVDFPSLVRQPATKPLAKGFPIRCVFCGSLYPELRTPHFALELFSTLNDPDVELVFVGGGWQYYPAQLLEQAKEILGERLVVTGPLSYEESAAYLASGDVLINLGNGVDNQVPSKLFEYFAQGKPILHLAKLANDPCLPYLNRWPLALCLSEQQGCSPEVLGQLSEFLHSKAQERIPFAQAEEIFFENTQKAAVNHILCALED</sequence>
<dbReference type="Proteomes" id="UP000713596">
    <property type="component" value="Unassembled WGS sequence"/>
</dbReference>
<dbReference type="SUPFAM" id="SSF53756">
    <property type="entry name" value="UDP-Glycosyltransferase/glycogen phosphorylase"/>
    <property type="match status" value="1"/>
</dbReference>
<protein>
    <submittedName>
        <fullName evidence="1">Glycosyltransferase</fullName>
        <ecNumber evidence="1">2.4.-.-</ecNumber>
    </submittedName>
</protein>
<name>A0A948WUD9_9FIRM</name>
<comment type="caution">
    <text evidence="1">The sequence shown here is derived from an EMBL/GenBank/DDBJ whole genome shotgun (WGS) entry which is preliminary data.</text>
</comment>
<gene>
    <name evidence="1" type="ORF">H9882_03980</name>
</gene>
<dbReference type="GO" id="GO:0016757">
    <property type="term" value="F:glycosyltransferase activity"/>
    <property type="evidence" value="ECO:0007669"/>
    <property type="project" value="UniProtKB-KW"/>
</dbReference>
<evidence type="ECO:0000313" key="2">
    <source>
        <dbReference type="Proteomes" id="UP000713596"/>
    </source>
</evidence>
<evidence type="ECO:0000313" key="1">
    <source>
        <dbReference type="EMBL" id="MBU3806033.1"/>
    </source>
</evidence>
<organism evidence="1 2">
    <name type="scientific">Candidatus Allofournierella pullistercoris</name>
    <dbReference type="NCBI Taxonomy" id="2838597"/>
    <lineage>
        <taxon>Bacteria</taxon>
        <taxon>Bacillati</taxon>
        <taxon>Bacillota</taxon>
        <taxon>Clostridia</taxon>
        <taxon>Eubacteriales</taxon>
        <taxon>Oscillospiraceae</taxon>
        <taxon>Allofournierella</taxon>
    </lineage>
</organism>
<reference evidence="1" key="1">
    <citation type="journal article" date="2021" name="PeerJ">
        <title>Extensive microbial diversity within the chicken gut microbiome revealed by metagenomics and culture.</title>
        <authorList>
            <person name="Gilroy R."/>
            <person name="Ravi A."/>
            <person name="Getino M."/>
            <person name="Pursley I."/>
            <person name="Horton D.L."/>
            <person name="Alikhan N.F."/>
            <person name="Baker D."/>
            <person name="Gharbi K."/>
            <person name="Hall N."/>
            <person name="Watson M."/>
            <person name="Adriaenssens E.M."/>
            <person name="Foster-Nyarko E."/>
            <person name="Jarju S."/>
            <person name="Secka A."/>
            <person name="Antonio M."/>
            <person name="Oren A."/>
            <person name="Chaudhuri R.R."/>
            <person name="La Ragione R."/>
            <person name="Hildebrand F."/>
            <person name="Pallen M.J."/>
        </authorList>
    </citation>
    <scope>NUCLEOTIDE SEQUENCE</scope>
    <source>
        <strain evidence="1">B5_2728</strain>
    </source>
</reference>
<reference evidence="1" key="2">
    <citation type="submission" date="2021-04" db="EMBL/GenBank/DDBJ databases">
        <authorList>
            <person name="Gilroy R."/>
        </authorList>
    </citation>
    <scope>NUCLEOTIDE SEQUENCE</scope>
    <source>
        <strain evidence="1">B5_2728</strain>
    </source>
</reference>
<dbReference type="Pfam" id="PF13692">
    <property type="entry name" value="Glyco_trans_1_4"/>
    <property type="match status" value="1"/>
</dbReference>
<dbReference type="EMBL" id="JAHLFP010000031">
    <property type="protein sequence ID" value="MBU3806033.1"/>
    <property type="molecule type" value="Genomic_DNA"/>
</dbReference>
<dbReference type="Gene3D" id="3.40.50.2000">
    <property type="entry name" value="Glycogen Phosphorylase B"/>
    <property type="match status" value="1"/>
</dbReference>
<dbReference type="EC" id="2.4.-.-" evidence="1"/>
<keyword evidence="1" id="KW-0328">Glycosyltransferase</keyword>
<accession>A0A948WUD9</accession>
<dbReference type="AlphaFoldDB" id="A0A948WUD9"/>
<keyword evidence="1" id="KW-0808">Transferase</keyword>
<proteinExistence type="predicted"/>